<evidence type="ECO:0000256" key="1">
    <source>
        <dbReference type="ARBA" id="ARBA00001916"/>
    </source>
</evidence>
<dbReference type="NCBIfam" id="TIGR00212">
    <property type="entry name" value="hemC"/>
    <property type="match status" value="1"/>
</dbReference>
<evidence type="ECO:0000313" key="8">
    <source>
        <dbReference type="EMBL" id="HFQ78980.1"/>
    </source>
</evidence>
<dbReference type="SUPFAM" id="SSF54782">
    <property type="entry name" value="Porphobilinogen deaminase (hydroxymethylbilane synthase), C-terminal domain"/>
    <property type="match status" value="1"/>
</dbReference>
<dbReference type="PRINTS" id="PR00151">
    <property type="entry name" value="PORPHBDMNASE"/>
</dbReference>
<feature type="domain" description="Porphobilinogen deaminase N-terminal" evidence="6">
    <location>
        <begin position="4"/>
        <end position="207"/>
    </location>
</feature>
<protein>
    <recommendedName>
        <fullName evidence="5">Hydroxymethylbilane synthase</fullName>
        <ecNumber evidence="5">2.5.1.61</ecNumber>
    </recommendedName>
</protein>
<evidence type="ECO:0000313" key="9">
    <source>
        <dbReference type="EMBL" id="HGT99061.1"/>
    </source>
</evidence>
<organism evidence="9">
    <name type="scientific">Ignisphaera aggregans</name>
    <dbReference type="NCBI Taxonomy" id="334771"/>
    <lineage>
        <taxon>Archaea</taxon>
        <taxon>Thermoproteota</taxon>
        <taxon>Thermoprotei</taxon>
        <taxon>Desulfurococcales</taxon>
        <taxon>Desulfurococcaceae</taxon>
        <taxon>Ignisphaera</taxon>
    </lineage>
</organism>
<dbReference type="InterPro" id="IPR000860">
    <property type="entry name" value="HemC"/>
</dbReference>
<keyword evidence="4" id="KW-0627">Porphyrin biosynthesis</keyword>
<dbReference type="EC" id="2.5.1.61" evidence="5"/>
<gene>
    <name evidence="9" type="primary">hemC</name>
    <name evidence="8" type="ORF">ENT99_04670</name>
    <name evidence="9" type="ORF">ENU64_06500</name>
</gene>
<proteinExistence type="inferred from homology"/>
<dbReference type="AlphaFoldDB" id="A0A7J3MZW7"/>
<accession>A0A7J3MZW7</accession>
<dbReference type="FunFam" id="3.40.190.10:FF:000005">
    <property type="entry name" value="Porphobilinogen deaminase"/>
    <property type="match status" value="1"/>
</dbReference>
<dbReference type="Gene3D" id="3.30.160.40">
    <property type="entry name" value="Porphobilinogen deaminase, C-terminal domain"/>
    <property type="match status" value="1"/>
</dbReference>
<sequence length="297" mass="32825">MRKIKVATRGSRLSLIQTDIAISYMKHVIPEAEFEKVVIKTVGDIVTDKPIHEIGVVGAFEKDVDKAVLNGLADVAIHSLKDIPSEIPYGMDIVFVTPRDSPNDALIHRSGEVVSPYDLPSGTVIGTSSLRRRLQILSINNGLIVKNLRGNIDTRVAKLMNNEYDAIIVAECALKRLNLDIKYYRLPIIPFTPAPGQGIIAVVAPSDSWIARVLKDKSDRYAWAMMKCERTFLETLRAGCRTALGFVCISHQSNTLTAVANVFVDEGKGIWIQSRADIDKAERLGERMAEEVKSLLS</sequence>
<name>A0A7J3MZW7_9CREN</name>
<keyword evidence="3 9" id="KW-0808">Transferase</keyword>
<evidence type="ECO:0000256" key="3">
    <source>
        <dbReference type="ARBA" id="ARBA00022679"/>
    </source>
</evidence>
<comment type="cofactor">
    <cofactor evidence="1">
        <name>dipyrromethane</name>
        <dbReference type="ChEBI" id="CHEBI:60342"/>
    </cofactor>
</comment>
<dbReference type="Pfam" id="PF03900">
    <property type="entry name" value="Porphobil_deamC"/>
    <property type="match status" value="1"/>
</dbReference>
<dbReference type="Pfam" id="PF01379">
    <property type="entry name" value="Porphobil_deam"/>
    <property type="match status" value="1"/>
</dbReference>
<dbReference type="PIRSF" id="PIRSF001438">
    <property type="entry name" value="4pyrrol_synth_OHMeBilane_synth"/>
    <property type="match status" value="1"/>
</dbReference>
<dbReference type="GO" id="GO:0005737">
    <property type="term" value="C:cytoplasm"/>
    <property type="evidence" value="ECO:0007669"/>
    <property type="project" value="UniProtKB-UniRule"/>
</dbReference>
<comment type="similarity">
    <text evidence="2">Belongs to the HMBS family.</text>
</comment>
<evidence type="ECO:0000256" key="4">
    <source>
        <dbReference type="ARBA" id="ARBA00023244"/>
    </source>
</evidence>
<dbReference type="SUPFAM" id="SSF53850">
    <property type="entry name" value="Periplasmic binding protein-like II"/>
    <property type="match status" value="1"/>
</dbReference>
<comment type="caution">
    <text evidence="9">The sequence shown here is derived from an EMBL/GenBank/DDBJ whole genome shotgun (WGS) entry which is preliminary data.</text>
</comment>
<dbReference type="GO" id="GO:0004418">
    <property type="term" value="F:hydroxymethylbilane synthase activity"/>
    <property type="evidence" value="ECO:0007669"/>
    <property type="project" value="UniProtKB-UniRule"/>
</dbReference>
<evidence type="ECO:0000259" key="7">
    <source>
        <dbReference type="Pfam" id="PF03900"/>
    </source>
</evidence>
<dbReference type="PROSITE" id="PS00533">
    <property type="entry name" value="PORPHOBILINOGEN_DEAM"/>
    <property type="match status" value="1"/>
</dbReference>
<dbReference type="InterPro" id="IPR022419">
    <property type="entry name" value="Porphobilin_deaminase_cofac_BS"/>
</dbReference>
<evidence type="ECO:0000259" key="6">
    <source>
        <dbReference type="Pfam" id="PF01379"/>
    </source>
</evidence>
<evidence type="ECO:0000256" key="2">
    <source>
        <dbReference type="ARBA" id="ARBA00005638"/>
    </source>
</evidence>
<dbReference type="Gene3D" id="3.40.190.10">
    <property type="entry name" value="Periplasmic binding protein-like II"/>
    <property type="match status" value="2"/>
</dbReference>
<dbReference type="InterPro" id="IPR022418">
    <property type="entry name" value="Porphobilinogen_deaminase_C"/>
</dbReference>
<dbReference type="GO" id="GO:0006783">
    <property type="term" value="P:heme biosynthetic process"/>
    <property type="evidence" value="ECO:0007669"/>
    <property type="project" value="TreeGrafter"/>
</dbReference>
<dbReference type="EMBL" id="DTAU01000095">
    <property type="protein sequence ID" value="HFQ78980.1"/>
    <property type="molecule type" value="Genomic_DNA"/>
</dbReference>
<dbReference type="InterPro" id="IPR022417">
    <property type="entry name" value="Porphobilin_deaminase_N"/>
</dbReference>
<dbReference type="PANTHER" id="PTHR11557:SF0">
    <property type="entry name" value="PORPHOBILINOGEN DEAMINASE"/>
    <property type="match status" value="1"/>
</dbReference>
<evidence type="ECO:0000256" key="5">
    <source>
        <dbReference type="NCBIfam" id="TIGR00212"/>
    </source>
</evidence>
<dbReference type="PANTHER" id="PTHR11557">
    <property type="entry name" value="PORPHOBILINOGEN DEAMINASE"/>
    <property type="match status" value="1"/>
</dbReference>
<feature type="domain" description="Porphobilinogen deaminase C-terminal" evidence="7">
    <location>
        <begin position="225"/>
        <end position="293"/>
    </location>
</feature>
<dbReference type="EMBL" id="DTDH01000177">
    <property type="protein sequence ID" value="HGT99061.1"/>
    <property type="molecule type" value="Genomic_DNA"/>
</dbReference>
<dbReference type="InterPro" id="IPR036803">
    <property type="entry name" value="Porphobilinogen_deaminase_C_sf"/>
</dbReference>
<reference evidence="9" key="1">
    <citation type="journal article" date="2020" name="mSystems">
        <title>Genome- and Community-Level Interaction Insights into Carbon Utilization and Element Cycling Functions of Hydrothermarchaeota in Hydrothermal Sediment.</title>
        <authorList>
            <person name="Zhou Z."/>
            <person name="Liu Y."/>
            <person name="Xu W."/>
            <person name="Pan J."/>
            <person name="Luo Z.H."/>
            <person name="Li M."/>
        </authorList>
    </citation>
    <scope>NUCLEOTIDE SEQUENCE [LARGE SCALE GENOMIC DNA]</scope>
    <source>
        <strain evidence="8">SpSt-629</strain>
        <strain evidence="9">SpSt-688</strain>
    </source>
</reference>